<dbReference type="AlphaFoldDB" id="A0A1X2G2T3"/>
<evidence type="ECO:0000256" key="3">
    <source>
        <dbReference type="ARBA" id="ARBA00022771"/>
    </source>
</evidence>
<dbReference type="Gene3D" id="4.10.1000.10">
    <property type="entry name" value="Zinc finger, CCCH-type"/>
    <property type="match status" value="2"/>
</dbReference>
<keyword evidence="3 5" id="KW-0863">Zinc-finger</keyword>
<comment type="caution">
    <text evidence="7">The sequence shown here is derived from an EMBL/GenBank/DDBJ whole genome shotgun (WGS) entry which is preliminary data.</text>
</comment>
<dbReference type="InterPro" id="IPR036855">
    <property type="entry name" value="Znf_CCCH_sf"/>
</dbReference>
<feature type="zinc finger region" description="C3H1-type" evidence="5">
    <location>
        <begin position="1"/>
        <end position="28"/>
    </location>
</feature>
<feature type="non-terminal residue" evidence="7">
    <location>
        <position position="63"/>
    </location>
</feature>
<protein>
    <recommendedName>
        <fullName evidence="6">C3H1-type domain-containing protein</fullName>
    </recommendedName>
</protein>
<dbReference type="InterPro" id="IPR000571">
    <property type="entry name" value="Znf_CCCH"/>
</dbReference>
<accession>A0A1X2G2T3</accession>
<evidence type="ECO:0000259" key="6">
    <source>
        <dbReference type="PROSITE" id="PS50103"/>
    </source>
</evidence>
<dbReference type="FunFam" id="4.10.1000.10:FF:000001">
    <property type="entry name" value="zinc finger CCCH domain-containing protein 15-like"/>
    <property type="match status" value="1"/>
</dbReference>
<sequence length="63" mass="7558">YKTELCRNWSETGACRYLEKCQYAHGVEELIQVERHPRYKTEECRTFSREGTCCYGSRCTFIH</sequence>
<feature type="non-terminal residue" evidence="7">
    <location>
        <position position="1"/>
    </location>
</feature>
<evidence type="ECO:0000256" key="4">
    <source>
        <dbReference type="ARBA" id="ARBA00022833"/>
    </source>
</evidence>
<feature type="zinc finger region" description="C3H1-type" evidence="5">
    <location>
        <begin position="38"/>
        <end position="63"/>
    </location>
</feature>
<dbReference type="InterPro" id="IPR045877">
    <property type="entry name" value="ZFP36-like"/>
</dbReference>
<feature type="domain" description="C3H1-type" evidence="6">
    <location>
        <begin position="1"/>
        <end position="28"/>
    </location>
</feature>
<evidence type="ECO:0000256" key="1">
    <source>
        <dbReference type="ARBA" id="ARBA00022723"/>
    </source>
</evidence>
<dbReference type="SUPFAM" id="SSF90229">
    <property type="entry name" value="CCCH zinc finger"/>
    <property type="match status" value="2"/>
</dbReference>
<evidence type="ECO:0000256" key="2">
    <source>
        <dbReference type="ARBA" id="ARBA00022737"/>
    </source>
</evidence>
<keyword evidence="2" id="KW-0677">Repeat</keyword>
<dbReference type="SMART" id="SM00356">
    <property type="entry name" value="ZnF_C3H1"/>
    <property type="match status" value="2"/>
</dbReference>
<dbReference type="PANTHER" id="PTHR12547">
    <property type="entry name" value="CCCH ZINC FINGER/TIS11-RELATED"/>
    <property type="match status" value="1"/>
</dbReference>
<name>A0A1X2G2T3_9FUNG</name>
<evidence type="ECO:0000256" key="5">
    <source>
        <dbReference type="PROSITE-ProRule" id="PRU00723"/>
    </source>
</evidence>
<keyword evidence="1 5" id="KW-0479">Metal-binding</keyword>
<dbReference type="GO" id="GO:0003729">
    <property type="term" value="F:mRNA binding"/>
    <property type="evidence" value="ECO:0007669"/>
    <property type="project" value="InterPro"/>
</dbReference>
<dbReference type="PANTHER" id="PTHR12547:SF18">
    <property type="entry name" value="PROTEIN TIS11"/>
    <property type="match status" value="1"/>
</dbReference>
<evidence type="ECO:0000313" key="8">
    <source>
        <dbReference type="Proteomes" id="UP000242146"/>
    </source>
</evidence>
<keyword evidence="4 5" id="KW-0862">Zinc</keyword>
<gene>
    <name evidence="7" type="ORF">DM01DRAFT_1266445</name>
</gene>
<organism evidence="7 8">
    <name type="scientific">Hesseltinella vesiculosa</name>
    <dbReference type="NCBI Taxonomy" id="101127"/>
    <lineage>
        <taxon>Eukaryota</taxon>
        <taxon>Fungi</taxon>
        <taxon>Fungi incertae sedis</taxon>
        <taxon>Mucoromycota</taxon>
        <taxon>Mucoromycotina</taxon>
        <taxon>Mucoromycetes</taxon>
        <taxon>Mucorales</taxon>
        <taxon>Cunninghamellaceae</taxon>
        <taxon>Hesseltinella</taxon>
    </lineage>
</organism>
<dbReference type="EMBL" id="MCGT01000057">
    <property type="protein sequence ID" value="ORX43179.1"/>
    <property type="molecule type" value="Genomic_DNA"/>
</dbReference>
<dbReference type="Pfam" id="PF00642">
    <property type="entry name" value="zf-CCCH"/>
    <property type="match status" value="2"/>
</dbReference>
<evidence type="ECO:0000313" key="7">
    <source>
        <dbReference type="EMBL" id="ORX43179.1"/>
    </source>
</evidence>
<dbReference type="PROSITE" id="PS50103">
    <property type="entry name" value="ZF_C3H1"/>
    <property type="match status" value="2"/>
</dbReference>
<feature type="domain" description="C3H1-type" evidence="6">
    <location>
        <begin position="38"/>
        <end position="63"/>
    </location>
</feature>
<dbReference type="GO" id="GO:0008270">
    <property type="term" value="F:zinc ion binding"/>
    <property type="evidence" value="ECO:0007669"/>
    <property type="project" value="UniProtKB-KW"/>
</dbReference>
<dbReference type="STRING" id="101127.A0A1X2G2T3"/>
<dbReference type="OrthoDB" id="410307at2759"/>
<reference evidence="7 8" key="1">
    <citation type="submission" date="2016-07" db="EMBL/GenBank/DDBJ databases">
        <title>Pervasive Adenine N6-methylation of Active Genes in Fungi.</title>
        <authorList>
            <consortium name="DOE Joint Genome Institute"/>
            <person name="Mondo S.J."/>
            <person name="Dannebaum R.O."/>
            <person name="Kuo R.C."/>
            <person name="Labutti K."/>
            <person name="Haridas S."/>
            <person name="Kuo A."/>
            <person name="Salamov A."/>
            <person name="Ahrendt S.R."/>
            <person name="Lipzen A."/>
            <person name="Sullivan W."/>
            <person name="Andreopoulos W.B."/>
            <person name="Clum A."/>
            <person name="Lindquist E."/>
            <person name="Daum C."/>
            <person name="Ramamoorthy G.K."/>
            <person name="Gryganskyi A."/>
            <person name="Culley D."/>
            <person name="Magnuson J.K."/>
            <person name="James T.Y."/>
            <person name="O'Malley M.A."/>
            <person name="Stajich J.E."/>
            <person name="Spatafora J.W."/>
            <person name="Visel A."/>
            <person name="Grigoriev I.V."/>
        </authorList>
    </citation>
    <scope>NUCLEOTIDE SEQUENCE [LARGE SCALE GENOMIC DNA]</scope>
    <source>
        <strain evidence="7 8">NRRL 3301</strain>
    </source>
</reference>
<proteinExistence type="predicted"/>
<keyword evidence="8" id="KW-1185">Reference proteome</keyword>
<dbReference type="Proteomes" id="UP000242146">
    <property type="component" value="Unassembled WGS sequence"/>
</dbReference>